<keyword evidence="3" id="KW-1185">Reference proteome</keyword>
<sequence>MKHLSRRLFLSSAGSMLAGATFAGALGVGREQAHAAPVPVSDPSVRGLVTQTADGWTLENDVIRLGLSTAGGSIRIASLYNKEAGREYQRASGGHRLFAYELDGTHQIVADDGGWTAGAHRVTDLVMHTPNGESGIGRQVAVPLTRTQPRPITVTVIFEIYTGRAGIRFYTLVKNDDATTKTTITNSTVFALAVEDQSHTLFYPPNAIWRSTRGSLAPTPEDTSSAGKRAELPKKVINVYDSADGWSVSPELNWKTMRGSGNHSSDYMLPPFASINAWHEIDHLRVTTNPESLQLVLFPDEEFEYLSVNVTVFNGGVVEGKMAEQEHFHKRFRYNQLTTLFNTNDWDYRGGPGNVLPDNYYYDVIIPKAEQAGFDMVMLDDLWNTTRDTIEPNEEMLKSIHSLEEFTQTLVDRGLMFGLWFSLSGGGHGQGRDLADPDQLAFKREQIETLINDFHMSHHMIDLTQYWQNERETPYSHPSDNVYRKNVLVRRMLNEIVERYPHYLPKLTTELDIYPTQGDRNNGLLHVPYNGWNTLNGGVTGENLSLRTAVVHFGHMPMGAQYMNLGRLTGKMEDYYAYTAVRNVKFGENPGNSERWPESAIELMAVFNKWRRSPRVAELTEHMWRPVFLGTGWDGRAWNTSSGPFVWMHTDDDRDRALVIATGHQGYASTVVANLRWLDDGGRYMVADVTIDDDGSHTYAYRGTFTGSELKDPGLPIDLRENASRGKAFWIQRATSRREMHVVYADEHLDEVDVSTNDRQIRVRLTGEPGADATIIVADPSTDRGRVETVALNNRGRGVAVVLASQLRPPKPVSSVFPEPTYFEAEFLPFELEPANASWRQVNEGNASNSSWILAEFTNTGQHIEFTVEVPTAGRYLVENRYKENQSRGRSQLYVDGDKLGEEFNHYYMINMYRGIEFRERYVGLADLDAGEHTFRFVSTGTSGSSHAIGVDFIKLTPSARLPRLKFEAEETHVGASGSVRRVAEPPASPAQGGAWHELAAPAPGAWAEYEVEVPQAGRYRVTTVAKRHANRGQAQLVIDGQPVGEVFDQYLPTSDGAYLYDEFDHGVVEIRKPGPVVLRYEVVGRAPGAGGYNLANDYITLTPEPSLDVPETIQVRVGDTATLDVGFVNMAGVYADRTYLLWTVVEESAENVVGVDQNGVITGEKRGTAVIRVESQIEPEAAATIAVTIT</sequence>
<feature type="signal peptide" evidence="1">
    <location>
        <begin position="1"/>
        <end position="25"/>
    </location>
</feature>
<reference evidence="2 3" key="1">
    <citation type="submission" date="2020-02" db="EMBL/GenBank/DDBJ databases">
        <authorList>
            <person name="Li X.-J."/>
            <person name="Feng X.-M."/>
        </authorList>
    </citation>
    <scope>NUCLEOTIDE SEQUENCE [LARGE SCALE GENOMIC DNA]</scope>
    <source>
        <strain evidence="2 3">CGMCC 4.7225</strain>
    </source>
</reference>
<dbReference type="SUPFAM" id="SSF51445">
    <property type="entry name" value="(Trans)glycosidases"/>
    <property type="match status" value="1"/>
</dbReference>
<dbReference type="AlphaFoldDB" id="A0A6N9YPS6"/>
<dbReference type="RefSeq" id="WP_163819771.1">
    <property type="nucleotide sequence ID" value="NZ_JAAGOB010000009.1"/>
</dbReference>
<dbReference type="InterPro" id="IPR008979">
    <property type="entry name" value="Galactose-bd-like_sf"/>
</dbReference>
<comment type="caution">
    <text evidence="2">The sequence shown here is derived from an EMBL/GenBank/DDBJ whole genome shotgun (WGS) entry which is preliminary data.</text>
</comment>
<accession>A0A6N9YPS6</accession>
<dbReference type="Gene3D" id="2.60.40.1080">
    <property type="match status" value="1"/>
</dbReference>
<evidence type="ECO:0000313" key="2">
    <source>
        <dbReference type="EMBL" id="NED96982.1"/>
    </source>
</evidence>
<gene>
    <name evidence="2" type="ORF">G1H11_16875</name>
</gene>
<dbReference type="PROSITE" id="PS51318">
    <property type="entry name" value="TAT"/>
    <property type="match status" value="1"/>
</dbReference>
<proteinExistence type="predicted"/>
<dbReference type="InterPro" id="IPR017853">
    <property type="entry name" value="GH"/>
</dbReference>
<dbReference type="Proteomes" id="UP000469185">
    <property type="component" value="Unassembled WGS sequence"/>
</dbReference>
<dbReference type="InterPro" id="IPR006311">
    <property type="entry name" value="TAT_signal"/>
</dbReference>
<dbReference type="EMBL" id="JAAGOB010000009">
    <property type="protein sequence ID" value="NED96982.1"/>
    <property type="molecule type" value="Genomic_DNA"/>
</dbReference>
<dbReference type="SUPFAM" id="SSF49785">
    <property type="entry name" value="Galactose-binding domain-like"/>
    <property type="match status" value="1"/>
</dbReference>
<dbReference type="Gene3D" id="2.60.120.260">
    <property type="entry name" value="Galactose-binding domain-like"/>
    <property type="match status" value="2"/>
</dbReference>
<evidence type="ECO:0000256" key="1">
    <source>
        <dbReference type="SAM" id="SignalP"/>
    </source>
</evidence>
<organism evidence="2 3">
    <name type="scientific">Phytoactinopolyspora alkaliphila</name>
    <dbReference type="NCBI Taxonomy" id="1783498"/>
    <lineage>
        <taxon>Bacteria</taxon>
        <taxon>Bacillati</taxon>
        <taxon>Actinomycetota</taxon>
        <taxon>Actinomycetes</taxon>
        <taxon>Jiangellales</taxon>
        <taxon>Jiangellaceae</taxon>
        <taxon>Phytoactinopolyspora</taxon>
    </lineage>
</organism>
<keyword evidence="1" id="KW-0732">Signal</keyword>
<name>A0A6N9YPS6_9ACTN</name>
<protein>
    <recommendedName>
        <fullName evidence="4">CBM6 domain-containing protein</fullName>
    </recommendedName>
</protein>
<evidence type="ECO:0000313" key="3">
    <source>
        <dbReference type="Proteomes" id="UP000469185"/>
    </source>
</evidence>
<feature type="chain" id="PRO_5039061153" description="CBM6 domain-containing protein" evidence="1">
    <location>
        <begin position="26"/>
        <end position="1191"/>
    </location>
</feature>
<evidence type="ECO:0008006" key="4">
    <source>
        <dbReference type="Google" id="ProtNLM"/>
    </source>
</evidence>